<evidence type="ECO:0000313" key="17">
    <source>
        <dbReference type="Proteomes" id="UP001652623"/>
    </source>
</evidence>
<dbReference type="FunFam" id="1.10.510.10:FF:000653">
    <property type="entry name" value="Non-specific serine/threonine protein kinase"/>
    <property type="match status" value="1"/>
</dbReference>
<dbReference type="GeneID" id="107411520"/>
<evidence type="ECO:0000256" key="3">
    <source>
        <dbReference type="ARBA" id="ARBA00012513"/>
    </source>
</evidence>
<sequence>MPEIERQLDSDNALFGKYELGKLLGCGAFAKVYHARNVLNGHSVAVKIINKKKIAGTSLMSNIKREISIMRRLRHPNIVKLYEVLASRTKIYFVMEFVKGGELFAKVAKGRFSEDLSRKYFRQLISAVGYCHARGVFHRDLKPENLLIDEKGNLKVSDFGLSAVTNQIRPDGLLHTLCGTPAYVAPEILSKKGYDGAKVDVWSCGVILFVLNAGYLPFNDPNLMAMYKKIYIGEYRCPKWTSPDLRRFLSRLLDTNPETRITVDEILRDPWFKKGGYKEPINFYDEDWELDKMDDKNDQEQKDIRNLNAFDIISFSSGLDLSGLFDDSYTASEDRNRFVTSEELERILEKVEELGKVEKLRVKKKKEWGLEMVSQNGSLVIGVEVYRLTQNLVVVEAKRKGGDAEAYKVMWNNKLKPLLSGLTGQEPGSSSTHQVSDSEN</sequence>
<evidence type="ECO:0000256" key="2">
    <source>
        <dbReference type="ARBA" id="ARBA00006234"/>
    </source>
</evidence>
<dbReference type="GO" id="GO:0004674">
    <property type="term" value="F:protein serine/threonine kinase activity"/>
    <property type="evidence" value="ECO:0007669"/>
    <property type="project" value="UniProtKB-KW"/>
</dbReference>
<protein>
    <recommendedName>
        <fullName evidence="3">non-specific serine/threonine protein kinase</fullName>
        <ecNumber evidence="3">2.7.11.1</ecNumber>
    </recommendedName>
</protein>
<gene>
    <name evidence="18" type="primary">LOC107411520</name>
</gene>
<dbReference type="Gene3D" id="1.10.510.10">
    <property type="entry name" value="Transferase(Phosphotransferase) domain 1"/>
    <property type="match status" value="1"/>
</dbReference>
<dbReference type="RefSeq" id="XP_015874605.1">
    <property type="nucleotide sequence ID" value="XM_016019119.4"/>
</dbReference>
<evidence type="ECO:0000256" key="8">
    <source>
        <dbReference type="ARBA" id="ARBA00022840"/>
    </source>
</evidence>
<keyword evidence="5" id="KW-0808">Transferase</keyword>
<dbReference type="InterPro" id="IPR008271">
    <property type="entry name" value="Ser/Thr_kinase_AS"/>
</dbReference>
<evidence type="ECO:0000256" key="9">
    <source>
        <dbReference type="ARBA" id="ARBA00023211"/>
    </source>
</evidence>
<keyword evidence="6 12" id="KW-0547">Nucleotide-binding</keyword>
<accession>A0A6P3Z9D9</accession>
<dbReference type="Pfam" id="PF00069">
    <property type="entry name" value="Pkinase"/>
    <property type="match status" value="1"/>
</dbReference>
<dbReference type="PROSITE" id="PS00107">
    <property type="entry name" value="PROTEIN_KINASE_ATP"/>
    <property type="match status" value="1"/>
</dbReference>
<dbReference type="CDD" id="cd12195">
    <property type="entry name" value="CIPK_C"/>
    <property type="match status" value="1"/>
</dbReference>
<evidence type="ECO:0000256" key="6">
    <source>
        <dbReference type="ARBA" id="ARBA00022741"/>
    </source>
</evidence>
<dbReference type="SMART" id="SM00220">
    <property type="entry name" value="S_TKc"/>
    <property type="match status" value="1"/>
</dbReference>
<comment type="catalytic activity">
    <reaction evidence="10">
        <text>L-threonyl-[protein] + ATP = O-phospho-L-threonyl-[protein] + ADP + H(+)</text>
        <dbReference type="Rhea" id="RHEA:46608"/>
        <dbReference type="Rhea" id="RHEA-COMP:11060"/>
        <dbReference type="Rhea" id="RHEA-COMP:11605"/>
        <dbReference type="ChEBI" id="CHEBI:15378"/>
        <dbReference type="ChEBI" id="CHEBI:30013"/>
        <dbReference type="ChEBI" id="CHEBI:30616"/>
        <dbReference type="ChEBI" id="CHEBI:61977"/>
        <dbReference type="ChEBI" id="CHEBI:456216"/>
        <dbReference type="EC" id="2.7.11.1"/>
    </reaction>
</comment>
<dbReference type="Gene3D" id="3.30.310.80">
    <property type="entry name" value="Kinase associated domain 1, KA1"/>
    <property type="match status" value="1"/>
</dbReference>
<keyword evidence="8 12" id="KW-0067">ATP-binding</keyword>
<dbReference type="EC" id="2.7.11.1" evidence="3"/>
<name>A0A6P3Z9D9_ZIZJJ</name>
<dbReference type="KEGG" id="zju:107411520"/>
<keyword evidence="17" id="KW-1185">Reference proteome</keyword>
<evidence type="ECO:0000259" key="15">
    <source>
        <dbReference type="PROSITE" id="PS50011"/>
    </source>
</evidence>
<comment type="cofactor">
    <cofactor evidence="1">
        <name>Mn(2+)</name>
        <dbReference type="ChEBI" id="CHEBI:29035"/>
    </cofactor>
</comment>
<dbReference type="GO" id="GO:0007165">
    <property type="term" value="P:signal transduction"/>
    <property type="evidence" value="ECO:0007669"/>
    <property type="project" value="InterPro"/>
</dbReference>
<dbReference type="InterPro" id="IPR018451">
    <property type="entry name" value="NAF/FISL_domain"/>
</dbReference>
<evidence type="ECO:0000256" key="13">
    <source>
        <dbReference type="RuleBase" id="RU000304"/>
    </source>
</evidence>
<dbReference type="InterPro" id="IPR017441">
    <property type="entry name" value="Protein_kinase_ATP_BS"/>
</dbReference>
<dbReference type="PANTHER" id="PTHR43895:SF151">
    <property type="entry name" value="CBL-INTERACTING SERINE_THREONINE-PROTEIN KINASE 11"/>
    <property type="match status" value="1"/>
</dbReference>
<feature type="region of interest" description="Disordered" evidence="14">
    <location>
        <begin position="419"/>
        <end position="440"/>
    </location>
</feature>
<evidence type="ECO:0000313" key="18">
    <source>
        <dbReference type="RefSeq" id="XP_015874605.1"/>
    </source>
</evidence>
<reference evidence="18" key="1">
    <citation type="submission" date="2025-08" db="UniProtKB">
        <authorList>
            <consortium name="RefSeq"/>
        </authorList>
    </citation>
    <scope>IDENTIFICATION</scope>
    <source>
        <tissue evidence="18">Seedling</tissue>
    </source>
</reference>
<keyword evidence="7 18" id="KW-0418">Kinase</keyword>
<proteinExistence type="inferred from homology"/>
<dbReference type="InterPro" id="IPR000719">
    <property type="entry name" value="Prot_kinase_dom"/>
</dbReference>
<evidence type="ECO:0000256" key="14">
    <source>
        <dbReference type="SAM" id="MobiDB-lite"/>
    </source>
</evidence>
<dbReference type="InterPro" id="IPR011009">
    <property type="entry name" value="Kinase-like_dom_sf"/>
</dbReference>
<dbReference type="Proteomes" id="UP001652623">
    <property type="component" value="Chromosome 10"/>
</dbReference>
<dbReference type="SUPFAM" id="SSF56112">
    <property type="entry name" value="Protein kinase-like (PK-like)"/>
    <property type="match status" value="1"/>
</dbReference>
<feature type="domain" description="NAF" evidence="16">
    <location>
        <begin position="302"/>
        <end position="326"/>
    </location>
</feature>
<evidence type="ECO:0000256" key="12">
    <source>
        <dbReference type="PROSITE-ProRule" id="PRU10141"/>
    </source>
</evidence>
<evidence type="ECO:0000256" key="10">
    <source>
        <dbReference type="ARBA" id="ARBA00047899"/>
    </source>
</evidence>
<dbReference type="PANTHER" id="PTHR43895">
    <property type="entry name" value="CALCIUM/CALMODULIN-DEPENDENT PROTEIN KINASE KINASE-RELATED"/>
    <property type="match status" value="1"/>
</dbReference>
<dbReference type="Pfam" id="PF03822">
    <property type="entry name" value="NAF"/>
    <property type="match status" value="1"/>
</dbReference>
<dbReference type="PROSITE" id="PS50011">
    <property type="entry name" value="PROTEIN_KINASE_DOM"/>
    <property type="match status" value="1"/>
</dbReference>
<evidence type="ECO:0000256" key="1">
    <source>
        <dbReference type="ARBA" id="ARBA00001936"/>
    </source>
</evidence>
<dbReference type="PROSITE" id="PS50816">
    <property type="entry name" value="NAF"/>
    <property type="match status" value="1"/>
</dbReference>
<dbReference type="FunFam" id="3.30.200.20:FF:000096">
    <property type="entry name" value="Non-specific serine/threonine protein kinase"/>
    <property type="match status" value="1"/>
</dbReference>
<dbReference type="PROSITE" id="PS00108">
    <property type="entry name" value="PROTEIN_KINASE_ST"/>
    <property type="match status" value="1"/>
</dbReference>
<dbReference type="Gene3D" id="3.30.200.20">
    <property type="entry name" value="Phosphorylase Kinase, domain 1"/>
    <property type="match status" value="1"/>
</dbReference>
<dbReference type="GO" id="GO:0005524">
    <property type="term" value="F:ATP binding"/>
    <property type="evidence" value="ECO:0007669"/>
    <property type="project" value="UniProtKB-UniRule"/>
</dbReference>
<feature type="binding site" evidence="12">
    <location>
        <position position="47"/>
    </location>
    <ligand>
        <name>ATP</name>
        <dbReference type="ChEBI" id="CHEBI:30616"/>
    </ligand>
</feature>
<dbReference type="FunCoup" id="A0A6P3Z9D9">
    <property type="interactions" value="792"/>
</dbReference>
<keyword evidence="4 13" id="KW-0723">Serine/threonine-protein kinase</keyword>
<evidence type="ECO:0000259" key="16">
    <source>
        <dbReference type="PROSITE" id="PS50816"/>
    </source>
</evidence>
<evidence type="ECO:0000256" key="11">
    <source>
        <dbReference type="ARBA" id="ARBA00048679"/>
    </source>
</evidence>
<dbReference type="AlphaFoldDB" id="A0A6P3Z9D9"/>
<evidence type="ECO:0000256" key="4">
    <source>
        <dbReference type="ARBA" id="ARBA00022527"/>
    </source>
</evidence>
<comment type="catalytic activity">
    <reaction evidence="11">
        <text>L-seryl-[protein] + ATP = O-phospho-L-seryl-[protein] + ADP + H(+)</text>
        <dbReference type="Rhea" id="RHEA:17989"/>
        <dbReference type="Rhea" id="RHEA-COMP:9863"/>
        <dbReference type="Rhea" id="RHEA-COMP:11604"/>
        <dbReference type="ChEBI" id="CHEBI:15378"/>
        <dbReference type="ChEBI" id="CHEBI:29999"/>
        <dbReference type="ChEBI" id="CHEBI:30616"/>
        <dbReference type="ChEBI" id="CHEBI:83421"/>
        <dbReference type="ChEBI" id="CHEBI:456216"/>
        <dbReference type="EC" id="2.7.11.1"/>
    </reaction>
</comment>
<feature type="domain" description="Protein kinase" evidence="15">
    <location>
        <begin position="18"/>
        <end position="272"/>
    </location>
</feature>
<feature type="compositionally biased region" description="Polar residues" evidence="14">
    <location>
        <begin position="422"/>
        <end position="440"/>
    </location>
</feature>
<keyword evidence="9" id="KW-0464">Manganese</keyword>
<evidence type="ECO:0000256" key="7">
    <source>
        <dbReference type="ARBA" id="ARBA00022777"/>
    </source>
</evidence>
<dbReference type="InParanoid" id="A0A6P3Z9D9"/>
<evidence type="ECO:0000256" key="5">
    <source>
        <dbReference type="ARBA" id="ARBA00022679"/>
    </source>
</evidence>
<comment type="similarity">
    <text evidence="2">Belongs to the protein kinase superfamily. CAMK Ser/Thr protein kinase family. SNF1 subfamily.</text>
</comment>
<organism evidence="17 18">
    <name type="scientific">Ziziphus jujuba</name>
    <name type="common">Chinese jujube</name>
    <name type="synonym">Ziziphus sativa</name>
    <dbReference type="NCBI Taxonomy" id="326968"/>
    <lineage>
        <taxon>Eukaryota</taxon>
        <taxon>Viridiplantae</taxon>
        <taxon>Streptophyta</taxon>
        <taxon>Embryophyta</taxon>
        <taxon>Tracheophyta</taxon>
        <taxon>Spermatophyta</taxon>
        <taxon>Magnoliopsida</taxon>
        <taxon>eudicotyledons</taxon>
        <taxon>Gunneridae</taxon>
        <taxon>Pentapetalae</taxon>
        <taxon>rosids</taxon>
        <taxon>fabids</taxon>
        <taxon>Rosales</taxon>
        <taxon>Rhamnaceae</taxon>
        <taxon>Paliureae</taxon>
        <taxon>Ziziphus</taxon>
    </lineage>
</organism>
<dbReference type="InterPro" id="IPR004041">
    <property type="entry name" value="NAF_dom"/>
</dbReference>